<gene>
    <name evidence="22" type="ORF">CHS0354_024151</name>
</gene>
<sequence length="1048" mass="118511">MFRIFIDGKGYSAVEGQTIIQVADAKKNDLDKGTYAMHHIKTLGVQVEIPRFCYHESLSVAGNCRMCLVEYGMPKVDPVTKKYVLDEKGDPVIQWMPKLTTACSTKVIDEMRVKTHVTSPLVKDAQRGILEFILINHPLDCPTCDQAGECPLQQITYKYGPESSRFEFEKVHKPKREKWGSKIVFDAERCINCTRCVRFFDEYTGTHDLEIVQRGWNNYPSPASGKSLDENPYSMNVIDLCPVGALTSADYRFKSRVWEMSGTETISLNNGKCSNITMWVRDNLVMRFTPRFNPLVNGHFIADEDRLNYKWINENRASAPKLRNVNQFVERTWEEAICEAATILKSYSPSEIFFLGSTMSSLETMYALKKLAEKLGVLNIDYATYRNNLFDNKLISSDATPNRLGAELVDLSSNRVVSVFSLSEDIQKGKIKCVLAVEDDLLNILNYEVLERLESYIVLPHHNLKSNQMAKVVLPAATFAEMVGSFINVDGVIQLTRPAKVLKFQNRELMWELVSSRLDIHGTKFDKWVREENLIDAKPAWEILCGMLTALSKEKSFNSARDIFEKICAEIPDLSHLNYKKIGGKIVLIVTIVVGLLITVAYTVLAERWIAAAIQRRIGPNRVGWHGVLQPFADLLKLLFKENIKPKEANKFYHTIAPMISLVAAFSSIAVIPFSSSILIADVPVGVLFVLAVTSVGVYGITLSGWASGSTYSSLGGLRSSAQMVSYEIAMGLAVVSVVVISGSMSMHDIVKHQTTNPLHWNIVQNFFGFVIFLISAFAETNRAPFDLPEAEQELKDPKPKLVEKQKQKVPCHVAIIMDGNGRWAKKQNLPRLAGHYQGVKIVRDVVETAIELGISYLTLFAFSTENWKRPKEEVFGIMNLTIDVVKRETEDLVKNGVRILIIGDINTLPSDTKQALTECVEKTKLNTRLMLVLALNYGSRWEITQAVKTIIKGIHEEKWTLEDIDETMIQNNLSTKNIPDPDLLIRTGGGFRVSNFLLWQIAYTELIVLDVLWPDFNRTCFNEAIREFQQRERRYGMISEQLEYPEN</sequence>
<dbReference type="GO" id="GO:0016491">
    <property type="term" value="F:oxidoreductase activity"/>
    <property type="evidence" value="ECO:0007669"/>
    <property type="project" value="InterPro"/>
</dbReference>
<evidence type="ECO:0000256" key="17">
    <source>
        <dbReference type="ARBA" id="ARBA00031750"/>
    </source>
</evidence>
<reference evidence="22" key="2">
    <citation type="journal article" date="2021" name="Genome Biol. Evol.">
        <title>Developing a high-quality reference genome for a parasitic bivalve with doubly uniparental inheritance (Bivalvia: Unionida).</title>
        <authorList>
            <person name="Smith C.H."/>
        </authorList>
    </citation>
    <scope>NUCLEOTIDE SEQUENCE</scope>
    <source>
        <strain evidence="22">CHS0354</strain>
        <tissue evidence="22">Mantle</tissue>
    </source>
</reference>
<dbReference type="EC" id="2.5.1.87" evidence="5"/>
<dbReference type="NCBIfam" id="NF011405">
    <property type="entry name" value="PRK14830.1"/>
    <property type="match status" value="1"/>
</dbReference>
<evidence type="ECO:0000256" key="5">
    <source>
        <dbReference type="ARBA" id="ARBA00012596"/>
    </source>
</evidence>
<dbReference type="InterPro" id="IPR001041">
    <property type="entry name" value="2Fe-2S_ferredoxin-type"/>
</dbReference>
<comment type="catalytic activity">
    <reaction evidence="19">
        <text>n isopentenyl diphosphate + (2E,6E)-farnesyl diphosphate = a di-trans,poly-cis-polyprenyl diphosphate + n diphosphate</text>
        <dbReference type="Rhea" id="RHEA:53008"/>
        <dbReference type="Rhea" id="RHEA-COMP:19494"/>
        <dbReference type="ChEBI" id="CHEBI:33019"/>
        <dbReference type="ChEBI" id="CHEBI:128769"/>
        <dbReference type="ChEBI" id="CHEBI:136960"/>
        <dbReference type="ChEBI" id="CHEBI:175763"/>
        <dbReference type="EC" id="2.5.1.87"/>
    </reaction>
</comment>
<evidence type="ECO:0000256" key="20">
    <source>
        <dbReference type="SAM" id="Phobius"/>
    </source>
</evidence>
<dbReference type="NCBIfam" id="TIGR00055">
    <property type="entry name" value="uppS"/>
    <property type="match status" value="1"/>
</dbReference>
<dbReference type="Pfam" id="PF01255">
    <property type="entry name" value="Prenyltransf"/>
    <property type="match status" value="1"/>
</dbReference>
<dbReference type="Proteomes" id="UP001195483">
    <property type="component" value="Unassembled WGS sequence"/>
</dbReference>
<dbReference type="Gene3D" id="3.40.50.740">
    <property type="match status" value="1"/>
</dbReference>
<evidence type="ECO:0000256" key="8">
    <source>
        <dbReference type="ARBA" id="ARBA00022692"/>
    </source>
</evidence>
<feature type="transmembrane region" description="Helical" evidence="20">
    <location>
        <begin position="686"/>
        <end position="707"/>
    </location>
</feature>
<dbReference type="InterPro" id="IPR000283">
    <property type="entry name" value="NADH_UbQ_OxRdtase_75kDa_su_CS"/>
</dbReference>
<evidence type="ECO:0000256" key="9">
    <source>
        <dbReference type="ARBA" id="ARBA00022714"/>
    </source>
</evidence>
<dbReference type="PROSITE" id="PS00641">
    <property type="entry name" value="COMPLEX1_75K_1"/>
    <property type="match status" value="1"/>
</dbReference>
<feature type="transmembrane region" description="Helical" evidence="20">
    <location>
        <begin position="759"/>
        <end position="779"/>
    </location>
</feature>
<keyword evidence="16 20" id="KW-0472">Membrane</keyword>
<dbReference type="InterPro" id="IPR001694">
    <property type="entry name" value="NADH_UbQ_OxRdtase_su1/FPO"/>
</dbReference>
<reference evidence="22" key="3">
    <citation type="submission" date="2023-05" db="EMBL/GenBank/DDBJ databases">
        <authorList>
            <person name="Smith C.H."/>
        </authorList>
    </citation>
    <scope>NUCLEOTIDE SEQUENCE</scope>
    <source>
        <strain evidence="22">CHS0354</strain>
        <tissue evidence="22">Mantle</tissue>
    </source>
</reference>
<dbReference type="GO" id="GO:0016094">
    <property type="term" value="P:polyprenol biosynthetic process"/>
    <property type="evidence" value="ECO:0007669"/>
    <property type="project" value="TreeGrafter"/>
</dbReference>
<evidence type="ECO:0000256" key="1">
    <source>
        <dbReference type="ARBA" id="ARBA00001946"/>
    </source>
</evidence>
<comment type="cofactor">
    <cofactor evidence="2">
        <name>[4Fe-4S] cluster</name>
        <dbReference type="ChEBI" id="CHEBI:49883"/>
    </cofactor>
</comment>
<dbReference type="Gene3D" id="3.10.20.740">
    <property type="match status" value="1"/>
</dbReference>
<evidence type="ECO:0000256" key="7">
    <source>
        <dbReference type="ARBA" id="ARBA00022679"/>
    </source>
</evidence>
<evidence type="ECO:0000256" key="14">
    <source>
        <dbReference type="ARBA" id="ARBA00023014"/>
    </source>
</evidence>
<dbReference type="Pfam" id="PF10588">
    <property type="entry name" value="NADH-G_4Fe-4S_3"/>
    <property type="match status" value="1"/>
</dbReference>
<evidence type="ECO:0000256" key="18">
    <source>
        <dbReference type="ARBA" id="ARBA00034078"/>
    </source>
</evidence>
<dbReference type="Pfam" id="PF00384">
    <property type="entry name" value="Molybdopterin"/>
    <property type="match status" value="1"/>
</dbReference>
<keyword evidence="12 20" id="KW-1133">Transmembrane helix</keyword>
<dbReference type="AlphaFoldDB" id="A0AAE0RZM9"/>
<dbReference type="PROSITE" id="PS00643">
    <property type="entry name" value="COMPLEX1_75K_3"/>
    <property type="match status" value="1"/>
</dbReference>
<dbReference type="PANTHER" id="PTHR10291:SF0">
    <property type="entry name" value="DEHYDRODOLICHYL DIPHOSPHATE SYNTHASE 2"/>
    <property type="match status" value="1"/>
</dbReference>
<dbReference type="Gene3D" id="3.40.1180.10">
    <property type="entry name" value="Decaprenyl diphosphate synthase-like"/>
    <property type="match status" value="1"/>
</dbReference>
<dbReference type="FunFam" id="3.40.1180.10:FF:000001">
    <property type="entry name" value="(2E,6E)-farnesyl-diphosphate-specific ditrans,polycis-undecaprenyl-diphosphate synthase"/>
    <property type="match status" value="1"/>
</dbReference>
<dbReference type="GO" id="GO:0051539">
    <property type="term" value="F:4 iron, 4 sulfur cluster binding"/>
    <property type="evidence" value="ECO:0007669"/>
    <property type="project" value="UniProtKB-KW"/>
</dbReference>
<name>A0AAE0RZM9_9BIVA</name>
<evidence type="ECO:0000256" key="15">
    <source>
        <dbReference type="ARBA" id="ARBA00023027"/>
    </source>
</evidence>
<dbReference type="Pfam" id="PF00146">
    <property type="entry name" value="NADHdh"/>
    <property type="match status" value="1"/>
</dbReference>
<dbReference type="CDD" id="cd00207">
    <property type="entry name" value="fer2"/>
    <property type="match status" value="1"/>
</dbReference>
<dbReference type="InterPro" id="IPR054351">
    <property type="entry name" value="NADH_UbQ_OxRdtase_ferredoxin"/>
</dbReference>
<comment type="subcellular location">
    <subcellularLocation>
        <location evidence="3">Membrane</location>
        <topology evidence="3">Multi-pass membrane protein</topology>
    </subcellularLocation>
</comment>
<dbReference type="PANTHER" id="PTHR10291">
    <property type="entry name" value="DEHYDRODOLICHYL DIPHOSPHATE SYNTHASE FAMILY MEMBER"/>
    <property type="match status" value="1"/>
</dbReference>
<dbReference type="SUPFAM" id="SSF54862">
    <property type="entry name" value="4Fe-4S ferredoxins"/>
    <property type="match status" value="1"/>
</dbReference>
<keyword evidence="14" id="KW-0411">Iron-sulfur</keyword>
<keyword evidence="7" id="KW-0808">Transferase</keyword>
<feature type="transmembrane region" description="Helical" evidence="20">
    <location>
        <begin position="727"/>
        <end position="747"/>
    </location>
</feature>
<dbReference type="InterPro" id="IPR001441">
    <property type="entry name" value="UPP_synth-like"/>
</dbReference>
<keyword evidence="15" id="KW-0520">NAD</keyword>
<dbReference type="GO" id="GO:0016020">
    <property type="term" value="C:membrane"/>
    <property type="evidence" value="ECO:0007669"/>
    <property type="project" value="UniProtKB-SubCell"/>
</dbReference>
<dbReference type="GO" id="GO:0042773">
    <property type="term" value="P:ATP synthesis coupled electron transport"/>
    <property type="evidence" value="ECO:0007669"/>
    <property type="project" value="InterPro"/>
</dbReference>
<dbReference type="Pfam" id="PF13510">
    <property type="entry name" value="Fer2_4"/>
    <property type="match status" value="1"/>
</dbReference>
<dbReference type="InterPro" id="IPR019574">
    <property type="entry name" value="NADH_UbQ_OxRdtase_Gsu_4Fe4S-bd"/>
</dbReference>
<dbReference type="PROSITE" id="PS51839">
    <property type="entry name" value="4FE4S_HC3"/>
    <property type="match status" value="1"/>
</dbReference>
<dbReference type="Gene3D" id="3.30.70.20">
    <property type="match status" value="1"/>
</dbReference>
<dbReference type="GO" id="GO:0046872">
    <property type="term" value="F:metal ion binding"/>
    <property type="evidence" value="ECO:0007669"/>
    <property type="project" value="UniProtKB-KW"/>
</dbReference>
<dbReference type="InterPro" id="IPR018520">
    <property type="entry name" value="UPP_synth-like_CS"/>
</dbReference>
<evidence type="ECO:0000256" key="11">
    <source>
        <dbReference type="ARBA" id="ARBA00022967"/>
    </source>
</evidence>
<dbReference type="InterPro" id="IPR036424">
    <property type="entry name" value="UPP_synth-like_sf"/>
</dbReference>
<reference evidence="22" key="1">
    <citation type="journal article" date="2021" name="Genome Biol. Evol.">
        <title>A High-Quality Reference Genome for a Parasitic Bivalve with Doubly Uniparental Inheritance (Bivalvia: Unionida).</title>
        <authorList>
            <person name="Smith C.H."/>
        </authorList>
    </citation>
    <scope>NUCLEOTIDE SEQUENCE</scope>
    <source>
        <strain evidence="22">CHS0354</strain>
    </source>
</reference>
<dbReference type="SMART" id="SM00929">
    <property type="entry name" value="NADH-G_4Fe-4S_3"/>
    <property type="match status" value="1"/>
</dbReference>
<evidence type="ECO:0000256" key="19">
    <source>
        <dbReference type="ARBA" id="ARBA00047353"/>
    </source>
</evidence>
<evidence type="ECO:0000256" key="6">
    <source>
        <dbReference type="ARBA" id="ARBA00022485"/>
    </source>
</evidence>
<accession>A0AAE0RZM9</accession>
<dbReference type="PROSITE" id="PS01066">
    <property type="entry name" value="UPP_SYNTHASE"/>
    <property type="match status" value="1"/>
</dbReference>
<organism evidence="22 23">
    <name type="scientific">Potamilus streckersoni</name>
    <dbReference type="NCBI Taxonomy" id="2493646"/>
    <lineage>
        <taxon>Eukaryota</taxon>
        <taxon>Metazoa</taxon>
        <taxon>Spiralia</taxon>
        <taxon>Lophotrochozoa</taxon>
        <taxon>Mollusca</taxon>
        <taxon>Bivalvia</taxon>
        <taxon>Autobranchia</taxon>
        <taxon>Heteroconchia</taxon>
        <taxon>Palaeoheterodonta</taxon>
        <taxon>Unionida</taxon>
        <taxon>Unionoidea</taxon>
        <taxon>Unionidae</taxon>
        <taxon>Ambleminae</taxon>
        <taxon>Lampsilini</taxon>
        <taxon>Potamilus</taxon>
    </lineage>
</organism>
<feature type="domain" description="4Fe-4S His(Cys)3-ligated-type" evidence="21">
    <location>
        <begin position="121"/>
        <end position="160"/>
    </location>
</feature>
<dbReference type="GO" id="GO:0051537">
    <property type="term" value="F:2 iron, 2 sulfur cluster binding"/>
    <property type="evidence" value="ECO:0007669"/>
    <property type="project" value="UniProtKB-KW"/>
</dbReference>
<evidence type="ECO:0000256" key="4">
    <source>
        <dbReference type="ARBA" id="ARBA00005404"/>
    </source>
</evidence>
<evidence type="ECO:0000259" key="21">
    <source>
        <dbReference type="PROSITE" id="PS51839"/>
    </source>
</evidence>
<feature type="transmembrane region" description="Helical" evidence="20">
    <location>
        <begin position="623"/>
        <end position="640"/>
    </location>
</feature>
<dbReference type="Pfam" id="PF22117">
    <property type="entry name" value="Fer4_Nqo3"/>
    <property type="match status" value="1"/>
</dbReference>
<dbReference type="CDD" id="cd00475">
    <property type="entry name" value="Cis_IPPS"/>
    <property type="match status" value="1"/>
</dbReference>
<evidence type="ECO:0000256" key="10">
    <source>
        <dbReference type="ARBA" id="ARBA00022723"/>
    </source>
</evidence>
<dbReference type="EMBL" id="JAEAOA010001427">
    <property type="protein sequence ID" value="KAK3582597.1"/>
    <property type="molecule type" value="Genomic_DNA"/>
</dbReference>
<evidence type="ECO:0000256" key="16">
    <source>
        <dbReference type="ARBA" id="ARBA00023136"/>
    </source>
</evidence>
<keyword evidence="23" id="KW-1185">Reference proteome</keyword>
<evidence type="ECO:0000313" key="23">
    <source>
        <dbReference type="Proteomes" id="UP001195483"/>
    </source>
</evidence>
<keyword evidence="8 20" id="KW-0812">Transmembrane</keyword>
<comment type="cofactor">
    <cofactor evidence="18">
        <name>[2Fe-2S] cluster</name>
        <dbReference type="ChEBI" id="CHEBI:190135"/>
    </cofactor>
</comment>
<proteinExistence type="inferred from homology"/>
<dbReference type="GO" id="GO:0045547">
    <property type="term" value="F:ditrans,polycis-polyprenyl diphosphate synthase [(2E,6E)-farnesyl diphosphate specific] activity"/>
    <property type="evidence" value="ECO:0007669"/>
    <property type="project" value="UniProtKB-EC"/>
</dbReference>
<evidence type="ECO:0000313" key="22">
    <source>
        <dbReference type="EMBL" id="KAK3582597.1"/>
    </source>
</evidence>
<dbReference type="GO" id="GO:0008137">
    <property type="term" value="F:NADH dehydrogenase (ubiquinone) activity"/>
    <property type="evidence" value="ECO:0007669"/>
    <property type="project" value="InterPro"/>
</dbReference>
<dbReference type="SUPFAM" id="SSF64005">
    <property type="entry name" value="Undecaprenyl diphosphate synthase"/>
    <property type="match status" value="1"/>
</dbReference>
<dbReference type="FunFam" id="3.10.20.740:FF:000004">
    <property type="entry name" value="NADH-quinone oxidoreductase"/>
    <property type="match status" value="1"/>
</dbReference>
<keyword evidence="11" id="KW-1278">Translocase</keyword>
<evidence type="ECO:0000256" key="3">
    <source>
        <dbReference type="ARBA" id="ARBA00004141"/>
    </source>
</evidence>
<comment type="caution">
    <text evidence="22">The sequence shown here is derived from an EMBL/GenBank/DDBJ whole genome shotgun (WGS) entry which is preliminary data.</text>
</comment>
<comment type="cofactor">
    <cofactor evidence="1">
        <name>Mg(2+)</name>
        <dbReference type="ChEBI" id="CHEBI:18420"/>
    </cofactor>
</comment>
<evidence type="ECO:0000256" key="2">
    <source>
        <dbReference type="ARBA" id="ARBA00001966"/>
    </source>
</evidence>
<keyword evidence="6" id="KW-0004">4Fe-4S</keyword>
<dbReference type="SUPFAM" id="SSF54292">
    <property type="entry name" value="2Fe-2S ferredoxin-like"/>
    <property type="match status" value="1"/>
</dbReference>
<dbReference type="InterPro" id="IPR036010">
    <property type="entry name" value="2Fe-2S_ferredoxin-like_sf"/>
</dbReference>
<comment type="similarity">
    <text evidence="4">Belongs to the complex I 75 kDa subunit family.</text>
</comment>
<dbReference type="HAMAP" id="MF_01139">
    <property type="entry name" value="ISPT"/>
    <property type="match status" value="1"/>
</dbReference>
<keyword evidence="10" id="KW-0479">Metal-binding</keyword>
<protein>
    <recommendedName>
        <fullName evidence="5">ditrans,polycis-polyprenyl diphosphate synthase [(2E,6E)-farnesyldiphosphate specific]</fullName>
        <ecNumber evidence="5">2.5.1.87</ecNumber>
    </recommendedName>
    <alternativeName>
        <fullName evidence="17">Complex I-75kD</fullName>
    </alternativeName>
</protein>
<evidence type="ECO:0000256" key="12">
    <source>
        <dbReference type="ARBA" id="ARBA00022989"/>
    </source>
</evidence>
<evidence type="ECO:0000256" key="13">
    <source>
        <dbReference type="ARBA" id="ARBA00023004"/>
    </source>
</evidence>
<keyword evidence="13" id="KW-0408">Iron</keyword>
<keyword evidence="9" id="KW-0001">2Fe-2S</keyword>
<dbReference type="SUPFAM" id="SSF53706">
    <property type="entry name" value="Formate dehydrogenase/DMSO reductase, domains 1-3"/>
    <property type="match status" value="1"/>
</dbReference>
<feature type="transmembrane region" description="Helical" evidence="20">
    <location>
        <begin position="652"/>
        <end position="674"/>
    </location>
</feature>
<dbReference type="InterPro" id="IPR006656">
    <property type="entry name" value="Mopterin_OxRdtase"/>
</dbReference>
<feature type="transmembrane region" description="Helical" evidence="20">
    <location>
        <begin position="586"/>
        <end position="611"/>
    </location>
</feature>